<proteinExistence type="predicted"/>
<name>A0A9J6BJU4_POLVA</name>
<keyword evidence="3" id="KW-1185">Reference proteome</keyword>
<dbReference type="PANTHER" id="PTHR16505:SF8">
    <property type="entry name" value="PROTEIN LZIC"/>
    <property type="match status" value="1"/>
</dbReference>
<gene>
    <name evidence="2" type="ORF">PVAND_000355</name>
</gene>
<dbReference type="InterPro" id="IPR040065">
    <property type="entry name" value="LZIC"/>
</dbReference>
<organism evidence="2 3">
    <name type="scientific">Polypedilum vanderplanki</name>
    <name type="common">Sleeping chironomid midge</name>
    <dbReference type="NCBI Taxonomy" id="319348"/>
    <lineage>
        <taxon>Eukaryota</taxon>
        <taxon>Metazoa</taxon>
        <taxon>Ecdysozoa</taxon>
        <taxon>Arthropoda</taxon>
        <taxon>Hexapoda</taxon>
        <taxon>Insecta</taxon>
        <taxon>Pterygota</taxon>
        <taxon>Neoptera</taxon>
        <taxon>Endopterygota</taxon>
        <taxon>Diptera</taxon>
        <taxon>Nematocera</taxon>
        <taxon>Chironomoidea</taxon>
        <taxon>Chironomidae</taxon>
        <taxon>Chironominae</taxon>
        <taxon>Polypedilum</taxon>
        <taxon>Polypedilum</taxon>
    </lineage>
</organism>
<dbReference type="OrthoDB" id="10262856at2759"/>
<reference evidence="2" key="1">
    <citation type="submission" date="2021-03" db="EMBL/GenBank/DDBJ databases">
        <title>Chromosome level genome of the anhydrobiotic midge Polypedilum vanderplanki.</title>
        <authorList>
            <person name="Yoshida Y."/>
            <person name="Kikawada T."/>
            <person name="Gusev O."/>
        </authorList>
    </citation>
    <scope>NUCLEOTIDE SEQUENCE</scope>
    <source>
        <strain evidence="2">NIAS01</strain>
        <tissue evidence="2">Whole body or cell culture</tissue>
    </source>
</reference>
<dbReference type="Proteomes" id="UP001107558">
    <property type="component" value="Chromosome 3"/>
</dbReference>
<comment type="caution">
    <text evidence="2">The sequence shown here is derived from an EMBL/GenBank/DDBJ whole genome shotgun (WGS) entry which is preliminary data.</text>
</comment>
<evidence type="ECO:0000313" key="3">
    <source>
        <dbReference type="Proteomes" id="UP001107558"/>
    </source>
</evidence>
<feature type="coiled-coil region" evidence="1">
    <location>
        <begin position="1"/>
        <end position="35"/>
    </location>
</feature>
<dbReference type="AlphaFoldDB" id="A0A9J6BJU4"/>
<dbReference type="EMBL" id="JADBJN010000003">
    <property type="protein sequence ID" value="KAG5670069.1"/>
    <property type="molecule type" value="Genomic_DNA"/>
</dbReference>
<accession>A0A9J6BJU4</accession>
<sequence length="164" mass="19534">MEQEMQLIKNLENQLKRLINEIVDLEETKHEMEVLEYNELKAEFLDQTKAFSETLERMNSGETQVNNKVSILKQELRKTIAMSFNTLETIKIFGYKLEDELERQLNSLNEDYKLKRIDATTFETKRLEILNKLKSQNENKLTKEDLEFLELKTRQELSQLDSID</sequence>
<keyword evidence="1" id="KW-0175">Coiled coil</keyword>
<protein>
    <submittedName>
        <fullName evidence="2">Uncharacterized protein</fullName>
    </submittedName>
</protein>
<evidence type="ECO:0000256" key="1">
    <source>
        <dbReference type="SAM" id="Coils"/>
    </source>
</evidence>
<evidence type="ECO:0000313" key="2">
    <source>
        <dbReference type="EMBL" id="KAG5670069.1"/>
    </source>
</evidence>
<dbReference type="PANTHER" id="PTHR16505">
    <property type="entry name" value="PROTEIN LZIC"/>
    <property type="match status" value="1"/>
</dbReference>